<evidence type="ECO:0000313" key="3">
    <source>
        <dbReference type="Proteomes" id="UP000799424"/>
    </source>
</evidence>
<dbReference type="InterPro" id="IPR038883">
    <property type="entry name" value="AN11006-like"/>
</dbReference>
<name>A0A6A7A669_9PLEO</name>
<dbReference type="EMBL" id="MU006222">
    <property type="protein sequence ID" value="KAF2828304.1"/>
    <property type="molecule type" value="Genomic_DNA"/>
</dbReference>
<keyword evidence="3" id="KW-1185">Reference proteome</keyword>
<feature type="region of interest" description="Disordered" evidence="1">
    <location>
        <begin position="392"/>
        <end position="411"/>
    </location>
</feature>
<sequence>MATVERISLFFNLPLELREQIYKLALCSSGEGSDLLRTCREIHAEAHKFLYQRTVTFRSQDAFNVWAAGTPSNMLDQVSNIALSVQDVDLRPLLAPEACKNQPRTPPGLMTWDLYQTELDRLKQSLRQVPKVKTITIRTPSRQNSYLYRDFVANVLNLLSVVYPNLRDLRLDGTFHHQGLAFLSSFTHLESFSFDGFSASSPSDTIDILSNLKLLKSLALFSKKALLTSTADPHTDSAEKRQSFMGDVMRTMGRLASFTVGERTPTFSPTLFFTSEVLSSLLERKALNCLSLHLSDAPDMETLELLEKILEKSPIEHLELDWLGLRPTVLKENRLLTEHLKVLWVRVVNEADAFEILWSIAECRDAGDICKLEKVVLIRPAASFEHVENLAPTRKDSGAGNPNLDLYAESPDTDNQDGANVAIANTHLRGLGIHVAWYTEDA</sequence>
<evidence type="ECO:0000313" key="2">
    <source>
        <dbReference type="EMBL" id="KAF2828304.1"/>
    </source>
</evidence>
<proteinExistence type="predicted"/>
<organism evidence="2 3">
    <name type="scientific">Ophiobolus disseminans</name>
    <dbReference type="NCBI Taxonomy" id="1469910"/>
    <lineage>
        <taxon>Eukaryota</taxon>
        <taxon>Fungi</taxon>
        <taxon>Dikarya</taxon>
        <taxon>Ascomycota</taxon>
        <taxon>Pezizomycotina</taxon>
        <taxon>Dothideomycetes</taxon>
        <taxon>Pleosporomycetidae</taxon>
        <taxon>Pleosporales</taxon>
        <taxon>Pleosporineae</taxon>
        <taxon>Phaeosphaeriaceae</taxon>
        <taxon>Ophiobolus</taxon>
    </lineage>
</organism>
<accession>A0A6A7A669</accession>
<reference evidence="2" key="1">
    <citation type="journal article" date="2020" name="Stud. Mycol.">
        <title>101 Dothideomycetes genomes: a test case for predicting lifestyles and emergence of pathogens.</title>
        <authorList>
            <person name="Haridas S."/>
            <person name="Albert R."/>
            <person name="Binder M."/>
            <person name="Bloem J."/>
            <person name="Labutti K."/>
            <person name="Salamov A."/>
            <person name="Andreopoulos B."/>
            <person name="Baker S."/>
            <person name="Barry K."/>
            <person name="Bills G."/>
            <person name="Bluhm B."/>
            <person name="Cannon C."/>
            <person name="Castanera R."/>
            <person name="Culley D."/>
            <person name="Daum C."/>
            <person name="Ezra D."/>
            <person name="Gonzalez J."/>
            <person name="Henrissat B."/>
            <person name="Kuo A."/>
            <person name="Liang C."/>
            <person name="Lipzen A."/>
            <person name="Lutzoni F."/>
            <person name="Magnuson J."/>
            <person name="Mondo S."/>
            <person name="Nolan M."/>
            <person name="Ohm R."/>
            <person name="Pangilinan J."/>
            <person name="Park H.-J."/>
            <person name="Ramirez L."/>
            <person name="Alfaro M."/>
            <person name="Sun H."/>
            <person name="Tritt A."/>
            <person name="Yoshinaga Y."/>
            <person name="Zwiers L.-H."/>
            <person name="Turgeon B."/>
            <person name="Goodwin S."/>
            <person name="Spatafora J."/>
            <person name="Crous P."/>
            <person name="Grigoriev I."/>
        </authorList>
    </citation>
    <scope>NUCLEOTIDE SEQUENCE</scope>
    <source>
        <strain evidence="2">CBS 113818</strain>
    </source>
</reference>
<evidence type="ECO:0000256" key="1">
    <source>
        <dbReference type="SAM" id="MobiDB-lite"/>
    </source>
</evidence>
<protein>
    <submittedName>
        <fullName evidence="2">Uncharacterized protein</fullName>
    </submittedName>
</protein>
<dbReference type="PANTHER" id="PTHR42085">
    <property type="entry name" value="F-BOX DOMAIN-CONTAINING PROTEIN"/>
    <property type="match status" value="1"/>
</dbReference>
<dbReference type="OrthoDB" id="4413570at2759"/>
<dbReference type="InterPro" id="IPR032675">
    <property type="entry name" value="LRR_dom_sf"/>
</dbReference>
<dbReference type="Proteomes" id="UP000799424">
    <property type="component" value="Unassembled WGS sequence"/>
</dbReference>
<dbReference type="AlphaFoldDB" id="A0A6A7A669"/>
<dbReference type="PANTHER" id="PTHR42085:SF1">
    <property type="entry name" value="F-BOX DOMAIN-CONTAINING PROTEIN"/>
    <property type="match status" value="1"/>
</dbReference>
<dbReference type="Gene3D" id="3.80.10.10">
    <property type="entry name" value="Ribonuclease Inhibitor"/>
    <property type="match status" value="1"/>
</dbReference>
<gene>
    <name evidence="2" type="ORF">CC86DRAFT_346430</name>
</gene>